<protein>
    <recommendedName>
        <fullName evidence="5">DUF2207 domain-containing protein</fullName>
    </recommendedName>
</protein>
<feature type="transmembrane region" description="Helical" evidence="2">
    <location>
        <begin position="360"/>
        <end position="385"/>
    </location>
</feature>
<feature type="transmembrane region" description="Helical" evidence="2">
    <location>
        <begin position="58"/>
        <end position="77"/>
    </location>
</feature>
<comment type="caution">
    <text evidence="3">The sequence shown here is derived from an EMBL/GenBank/DDBJ whole genome shotgun (WGS) entry which is preliminary data.</text>
</comment>
<evidence type="ECO:0008006" key="5">
    <source>
        <dbReference type="Google" id="ProtNLM"/>
    </source>
</evidence>
<reference evidence="4" key="1">
    <citation type="journal article" date="2019" name="Int. J. Syst. Evol. Microbiol.">
        <title>The Global Catalogue of Microorganisms (GCM) 10K type strain sequencing project: providing services to taxonomists for standard genome sequencing and annotation.</title>
        <authorList>
            <consortium name="The Broad Institute Genomics Platform"/>
            <consortium name="The Broad Institute Genome Sequencing Center for Infectious Disease"/>
            <person name="Wu L."/>
            <person name="Ma J."/>
        </authorList>
    </citation>
    <scope>NUCLEOTIDE SEQUENCE [LARGE SCALE GENOMIC DNA]</scope>
    <source>
        <strain evidence="4">CGMCC 4.7396</strain>
    </source>
</reference>
<keyword evidence="2" id="KW-0812">Transmembrane</keyword>
<proteinExistence type="predicted"/>
<feature type="transmembrane region" description="Helical" evidence="2">
    <location>
        <begin position="284"/>
        <end position="317"/>
    </location>
</feature>
<keyword evidence="2" id="KW-1133">Transmembrane helix</keyword>
<evidence type="ECO:0000256" key="2">
    <source>
        <dbReference type="SAM" id="Phobius"/>
    </source>
</evidence>
<gene>
    <name evidence="3" type="ORF">ACFO8M_01125</name>
</gene>
<evidence type="ECO:0000313" key="4">
    <source>
        <dbReference type="Proteomes" id="UP001595712"/>
    </source>
</evidence>
<accession>A0ABV7PUY8</accession>
<feature type="region of interest" description="Disordered" evidence="1">
    <location>
        <begin position="415"/>
        <end position="436"/>
    </location>
</feature>
<feature type="compositionally biased region" description="Basic residues" evidence="1">
    <location>
        <begin position="417"/>
        <end position="429"/>
    </location>
</feature>
<evidence type="ECO:0000313" key="3">
    <source>
        <dbReference type="EMBL" id="MFC3491089.1"/>
    </source>
</evidence>
<name>A0ABV7PUY8_9ACTN</name>
<feature type="region of interest" description="Disordered" evidence="1">
    <location>
        <begin position="155"/>
        <end position="179"/>
    </location>
</feature>
<evidence type="ECO:0000256" key="1">
    <source>
        <dbReference type="SAM" id="MobiDB-lite"/>
    </source>
</evidence>
<dbReference type="EMBL" id="JBHRWO010000004">
    <property type="protein sequence ID" value="MFC3491089.1"/>
    <property type="molecule type" value="Genomic_DNA"/>
</dbReference>
<keyword evidence="4" id="KW-1185">Reference proteome</keyword>
<sequence>MNAHSRSETAVHERIRPHDLVLFLVTLALLAALPWMLVSAGGEPVEYRDQRTHTNVTVPNWVGLLAFLVPFLVWPGMKAWNLLAKPAAATLGPGGIRLYDDVNGLYARKRVKAANLSWSEVQRIVLWRKRLHWLGFIPVWTTQVGLEKRDDWYEDDRSEPTAEERSSPGHRPDGSPIRLGAKLSSRSVRLGAAAFEEVARAAARYAPQVEAVDERRVRLRGGAGMGIPKPLAEWAQKTDRAEVEWARSAVDGWARIAEFSRPLQWGEAEAAVLTRDFPPLPGSIVVRLIGVIGWAAIGLMSIPLFGASVVGLVLVAIGCTRDGADAAQSWFSLASFAFVVAVIAVLTFLSMWWETRRRSLMVLVFNLVTVLASVAAFVVLAVSSASAGGSWLPLLMLAAAVLGTVSLALGLMSRPEGRKKSRKPPRRGPRSSDKRARALRARKRLLEILIHRGLVDLDEGDRIRVAEMPLGYWSELDGIDERERRRVLELRHVGWRDFN</sequence>
<keyword evidence="2" id="KW-0472">Membrane</keyword>
<dbReference type="Proteomes" id="UP001595712">
    <property type="component" value="Unassembled WGS sequence"/>
</dbReference>
<feature type="compositionally biased region" description="Basic and acidic residues" evidence="1">
    <location>
        <begin position="158"/>
        <end position="173"/>
    </location>
</feature>
<feature type="transmembrane region" description="Helical" evidence="2">
    <location>
        <begin position="20"/>
        <end position="38"/>
    </location>
</feature>
<dbReference type="RefSeq" id="WP_387969347.1">
    <property type="nucleotide sequence ID" value="NZ_JBHRWO010000004.1"/>
</dbReference>
<feature type="transmembrane region" description="Helical" evidence="2">
    <location>
        <begin position="391"/>
        <end position="412"/>
    </location>
</feature>
<organism evidence="3 4">
    <name type="scientific">Glycomyces rhizosphaerae</name>
    <dbReference type="NCBI Taxonomy" id="2054422"/>
    <lineage>
        <taxon>Bacteria</taxon>
        <taxon>Bacillati</taxon>
        <taxon>Actinomycetota</taxon>
        <taxon>Actinomycetes</taxon>
        <taxon>Glycomycetales</taxon>
        <taxon>Glycomycetaceae</taxon>
        <taxon>Glycomyces</taxon>
    </lineage>
</organism>
<feature type="transmembrane region" description="Helical" evidence="2">
    <location>
        <begin position="329"/>
        <end position="353"/>
    </location>
</feature>